<dbReference type="PROSITE" id="PS01247">
    <property type="entry name" value="IUNH"/>
    <property type="match status" value="1"/>
</dbReference>
<organism evidence="4 5">
    <name type="scientific">Anaerofilum hominis</name>
    <dbReference type="NCBI Taxonomy" id="2763016"/>
    <lineage>
        <taxon>Bacteria</taxon>
        <taxon>Bacillati</taxon>
        <taxon>Bacillota</taxon>
        <taxon>Clostridia</taxon>
        <taxon>Eubacteriales</taxon>
        <taxon>Oscillospiraceae</taxon>
        <taxon>Anaerofilum</taxon>
    </lineage>
</organism>
<dbReference type="InterPro" id="IPR052775">
    <property type="entry name" value="IUN_hydrolase"/>
</dbReference>
<feature type="domain" description="Inosine/uridine-preferring nucleoside hydrolase" evidence="3">
    <location>
        <begin position="4"/>
        <end position="304"/>
    </location>
</feature>
<dbReference type="PANTHER" id="PTHR46190">
    <property type="entry name" value="SI:CH211-201H21.5-RELATED"/>
    <property type="match status" value="1"/>
</dbReference>
<reference evidence="4" key="1">
    <citation type="submission" date="2020-08" db="EMBL/GenBank/DDBJ databases">
        <title>Genome public.</title>
        <authorList>
            <person name="Liu C."/>
            <person name="Sun Q."/>
        </authorList>
    </citation>
    <scope>NUCLEOTIDE SEQUENCE</scope>
    <source>
        <strain evidence="4">BX8</strain>
    </source>
</reference>
<evidence type="ECO:0000256" key="2">
    <source>
        <dbReference type="ARBA" id="ARBA00023295"/>
    </source>
</evidence>
<comment type="caution">
    <text evidence="4">The sequence shown here is derived from an EMBL/GenBank/DDBJ whole genome shotgun (WGS) entry which is preliminary data.</text>
</comment>
<dbReference type="EMBL" id="JACONZ010000002">
    <property type="protein sequence ID" value="MBC5581010.1"/>
    <property type="molecule type" value="Genomic_DNA"/>
</dbReference>
<dbReference type="PANTHER" id="PTHR46190:SF1">
    <property type="entry name" value="SI:CH211-201H21.5"/>
    <property type="match status" value="1"/>
</dbReference>
<accession>A0A923IDC0</accession>
<evidence type="ECO:0000256" key="1">
    <source>
        <dbReference type="ARBA" id="ARBA00022801"/>
    </source>
</evidence>
<keyword evidence="2" id="KW-0326">Glycosidase</keyword>
<dbReference type="InterPro" id="IPR015910">
    <property type="entry name" value="I/U_nuclsd_hydro_CS"/>
</dbReference>
<dbReference type="Pfam" id="PF01156">
    <property type="entry name" value="IU_nuc_hydro"/>
    <property type="match status" value="1"/>
</dbReference>
<dbReference type="GO" id="GO:0016799">
    <property type="term" value="F:hydrolase activity, hydrolyzing N-glycosyl compounds"/>
    <property type="evidence" value="ECO:0007669"/>
    <property type="project" value="InterPro"/>
</dbReference>
<dbReference type="RefSeq" id="WP_186887385.1">
    <property type="nucleotide sequence ID" value="NZ_JACONZ010000002.1"/>
</dbReference>
<sequence>MRRLLIDTDTGGDDAVALIMALRDPGVRVEAVTTVMGNVEVEQATQNALLAIERAGTYAPPVYRGLHNAVLNEPLVNKNFDIHGRDGMGDLGLLPPALRPQQEHAVDFLIRTIEAQPGEFEMVTLGPVTNLAWISLRSPGTLAKLKRITMMMGTGPYFGNATPLAEGNARMDPEALDIVLRDAGTELVLVGWDLCINEYLFTEEDLKRLRETESETARFCLDINHNLVELNERRFGARVLDLADPVAMAVALEPDLVEQSVTAYTRAETNKGLAYGAIAVDHCHQSGRVPNATTCTKLDAKRLKRCILSHII</sequence>
<dbReference type="SUPFAM" id="SSF53590">
    <property type="entry name" value="Nucleoside hydrolase"/>
    <property type="match status" value="1"/>
</dbReference>
<dbReference type="AlphaFoldDB" id="A0A923IDC0"/>
<evidence type="ECO:0000313" key="4">
    <source>
        <dbReference type="EMBL" id="MBC5581010.1"/>
    </source>
</evidence>
<name>A0A923IDC0_9FIRM</name>
<evidence type="ECO:0000259" key="3">
    <source>
        <dbReference type="Pfam" id="PF01156"/>
    </source>
</evidence>
<keyword evidence="1 4" id="KW-0378">Hydrolase</keyword>
<proteinExistence type="predicted"/>
<dbReference type="InterPro" id="IPR001910">
    <property type="entry name" value="Inosine/uridine_hydrolase_dom"/>
</dbReference>
<gene>
    <name evidence="4" type="ORF">H8S23_05785</name>
</gene>
<dbReference type="Gene3D" id="3.90.245.10">
    <property type="entry name" value="Ribonucleoside hydrolase-like"/>
    <property type="match status" value="1"/>
</dbReference>
<dbReference type="InterPro" id="IPR036452">
    <property type="entry name" value="Ribo_hydro-like"/>
</dbReference>
<evidence type="ECO:0000313" key="5">
    <source>
        <dbReference type="Proteomes" id="UP000659630"/>
    </source>
</evidence>
<protein>
    <submittedName>
        <fullName evidence="4">Nucleoside hydrolase</fullName>
    </submittedName>
</protein>
<keyword evidence="5" id="KW-1185">Reference proteome</keyword>
<dbReference type="Proteomes" id="UP000659630">
    <property type="component" value="Unassembled WGS sequence"/>
</dbReference>